<dbReference type="PANTHER" id="PTHR30537:SF5">
    <property type="entry name" value="HTH-TYPE TRANSCRIPTIONAL ACTIVATOR TTDR-RELATED"/>
    <property type="match status" value="1"/>
</dbReference>
<accession>A0A316G0T8</accession>
<evidence type="ECO:0000256" key="2">
    <source>
        <dbReference type="ARBA" id="ARBA00023015"/>
    </source>
</evidence>
<dbReference type="InterPro" id="IPR000847">
    <property type="entry name" value="LysR_HTH_N"/>
</dbReference>
<keyword evidence="7" id="KW-1185">Reference proteome</keyword>
<protein>
    <submittedName>
        <fullName evidence="6">LysR family transcriptional regulator</fullName>
    </submittedName>
</protein>
<keyword evidence="3" id="KW-0238">DNA-binding</keyword>
<evidence type="ECO:0000256" key="1">
    <source>
        <dbReference type="ARBA" id="ARBA00009437"/>
    </source>
</evidence>
<keyword evidence="2" id="KW-0805">Transcription regulation</keyword>
<comment type="caution">
    <text evidence="6">The sequence shown here is derived from an EMBL/GenBank/DDBJ whole genome shotgun (WGS) entry which is preliminary data.</text>
</comment>
<dbReference type="InterPro" id="IPR036390">
    <property type="entry name" value="WH_DNA-bd_sf"/>
</dbReference>
<dbReference type="InterPro" id="IPR036388">
    <property type="entry name" value="WH-like_DNA-bd_sf"/>
</dbReference>
<dbReference type="PRINTS" id="PR00039">
    <property type="entry name" value="HTHLYSR"/>
</dbReference>
<dbReference type="SUPFAM" id="SSF46785">
    <property type="entry name" value="Winged helix' DNA-binding domain"/>
    <property type="match status" value="1"/>
</dbReference>
<evidence type="ECO:0000256" key="3">
    <source>
        <dbReference type="ARBA" id="ARBA00023125"/>
    </source>
</evidence>
<sequence length="296" mass="32951">MKDSIASELRGMLVFARVIDSGNFTRAAKTLGISRAVTSYQVKQLEKRLGVQLINRSTRALSLTSAGKLYYDKCKVIAEQAESAHQMIENLKADAVGRLSISCPVHLGLQWVVPLATAYRRRYPQVELELNLSESISNLVQDGIDLAIRSGPLADSELRSTKLATVSRHICASPDYLNLRGWPQSLNELDKHEWIVYHRLGNQLTLTRDDKDYSIKMTGTLRTNNAAARLQFALSGMGLAVLPHYDAAKAFNSGQLVELFPDYHLPPLELYAVFPDGIEKVKASRLMIDMLKNSPP</sequence>
<dbReference type="AlphaFoldDB" id="A0A316G0T8"/>
<dbReference type="Pfam" id="PF00126">
    <property type="entry name" value="HTH_1"/>
    <property type="match status" value="1"/>
</dbReference>
<evidence type="ECO:0000256" key="4">
    <source>
        <dbReference type="ARBA" id="ARBA00023163"/>
    </source>
</evidence>
<dbReference type="Gene3D" id="3.40.190.290">
    <property type="match status" value="1"/>
</dbReference>
<evidence type="ECO:0000313" key="6">
    <source>
        <dbReference type="EMBL" id="PWK54531.1"/>
    </source>
</evidence>
<comment type="similarity">
    <text evidence="1">Belongs to the LysR transcriptional regulatory family.</text>
</comment>
<dbReference type="EMBL" id="QGGU01000001">
    <property type="protein sequence ID" value="PWK54531.1"/>
    <property type="molecule type" value="Genomic_DNA"/>
</dbReference>
<dbReference type="FunFam" id="1.10.10.10:FF:000001">
    <property type="entry name" value="LysR family transcriptional regulator"/>
    <property type="match status" value="1"/>
</dbReference>
<reference evidence="6 7" key="1">
    <citation type="submission" date="2018-05" db="EMBL/GenBank/DDBJ databases">
        <title>Genomic Encyclopedia of Type Strains, Phase IV (KMG-IV): sequencing the most valuable type-strain genomes for metagenomic binning, comparative biology and taxonomic classification.</title>
        <authorList>
            <person name="Goeker M."/>
        </authorList>
    </citation>
    <scope>NUCLEOTIDE SEQUENCE [LARGE SCALE GENOMIC DNA]</scope>
    <source>
        <strain evidence="6 7">DSM 25350</strain>
    </source>
</reference>
<dbReference type="Pfam" id="PF03466">
    <property type="entry name" value="LysR_substrate"/>
    <property type="match status" value="1"/>
</dbReference>
<dbReference type="CDD" id="cd08422">
    <property type="entry name" value="PBP2_CrgA_like"/>
    <property type="match status" value="1"/>
</dbReference>
<keyword evidence="4" id="KW-0804">Transcription</keyword>
<dbReference type="SUPFAM" id="SSF53850">
    <property type="entry name" value="Periplasmic binding protein-like II"/>
    <property type="match status" value="1"/>
</dbReference>
<dbReference type="RefSeq" id="WP_146196062.1">
    <property type="nucleotide sequence ID" value="NZ_QGGU01000001.1"/>
</dbReference>
<evidence type="ECO:0000313" key="7">
    <source>
        <dbReference type="Proteomes" id="UP000245790"/>
    </source>
</evidence>
<evidence type="ECO:0000259" key="5">
    <source>
        <dbReference type="PROSITE" id="PS50931"/>
    </source>
</evidence>
<dbReference type="InterPro" id="IPR005119">
    <property type="entry name" value="LysR_subst-bd"/>
</dbReference>
<gene>
    <name evidence="6" type="ORF">C8D97_101385</name>
</gene>
<dbReference type="PROSITE" id="PS50931">
    <property type="entry name" value="HTH_LYSR"/>
    <property type="match status" value="1"/>
</dbReference>
<proteinExistence type="inferred from homology"/>
<feature type="domain" description="HTH lysR-type" evidence="5">
    <location>
        <begin position="8"/>
        <end position="64"/>
    </location>
</feature>
<dbReference type="GO" id="GO:0003700">
    <property type="term" value="F:DNA-binding transcription factor activity"/>
    <property type="evidence" value="ECO:0007669"/>
    <property type="project" value="InterPro"/>
</dbReference>
<name>A0A316G0T8_9GAMM</name>
<dbReference type="Proteomes" id="UP000245790">
    <property type="component" value="Unassembled WGS sequence"/>
</dbReference>
<dbReference type="PANTHER" id="PTHR30537">
    <property type="entry name" value="HTH-TYPE TRANSCRIPTIONAL REGULATOR"/>
    <property type="match status" value="1"/>
</dbReference>
<dbReference type="InterPro" id="IPR058163">
    <property type="entry name" value="LysR-type_TF_proteobact-type"/>
</dbReference>
<organism evidence="6 7">
    <name type="scientific">Pleionea mediterranea</name>
    <dbReference type="NCBI Taxonomy" id="523701"/>
    <lineage>
        <taxon>Bacteria</taxon>
        <taxon>Pseudomonadati</taxon>
        <taxon>Pseudomonadota</taxon>
        <taxon>Gammaproteobacteria</taxon>
        <taxon>Oceanospirillales</taxon>
        <taxon>Pleioneaceae</taxon>
        <taxon>Pleionea</taxon>
    </lineage>
</organism>
<dbReference type="GO" id="GO:0006351">
    <property type="term" value="P:DNA-templated transcription"/>
    <property type="evidence" value="ECO:0007669"/>
    <property type="project" value="TreeGrafter"/>
</dbReference>
<dbReference type="OrthoDB" id="9815676at2"/>
<dbReference type="Gene3D" id="1.10.10.10">
    <property type="entry name" value="Winged helix-like DNA-binding domain superfamily/Winged helix DNA-binding domain"/>
    <property type="match status" value="1"/>
</dbReference>
<dbReference type="GO" id="GO:0043565">
    <property type="term" value="F:sequence-specific DNA binding"/>
    <property type="evidence" value="ECO:0007669"/>
    <property type="project" value="TreeGrafter"/>
</dbReference>